<feature type="transmembrane region" description="Helical" evidence="7">
    <location>
        <begin position="73"/>
        <end position="92"/>
    </location>
</feature>
<dbReference type="InterPro" id="IPR020846">
    <property type="entry name" value="MFS_dom"/>
</dbReference>
<dbReference type="InterPro" id="IPR036259">
    <property type="entry name" value="MFS_trans_sf"/>
</dbReference>
<evidence type="ECO:0000256" key="4">
    <source>
        <dbReference type="ARBA" id="ARBA00022692"/>
    </source>
</evidence>
<evidence type="ECO:0000256" key="1">
    <source>
        <dbReference type="ARBA" id="ARBA00004651"/>
    </source>
</evidence>
<keyword evidence="2" id="KW-0813">Transport</keyword>
<sequence length="320" mass="32939">MGFRSLMPHLRPIYTPWVCASLSVSILAVSLPLSILEHGRSYGSISVVMGAGGIGAALGALRVGVLTDRWGPARVAAGALTAIAAGCCLLGTTTIVALLAIAQLAIGRGVIGVMLSRQAVLTSTVSTDLRGRAMSLMGGSMRLSVLVGTAGGGVLYDFFGDRWTFVAAGVISAIGIFAVLPELRQDRETTASARGGWADLFHVFRQHRRRLVAGGMFGMFVMTAREGRMVVLPLVGVALDLSPAAIGGLVAVGYTADLVLFPVSGYVMDRFGRLAAMFPAYGLLAIGLGMLATADTATMAIVAGVLMGVGNGMSSGSLFT</sequence>
<dbReference type="PROSITE" id="PS50850">
    <property type="entry name" value="MFS"/>
    <property type="match status" value="1"/>
</dbReference>
<gene>
    <name evidence="9" type="ORF">METZ01_LOCUS180123</name>
</gene>
<dbReference type="GO" id="GO:0005886">
    <property type="term" value="C:plasma membrane"/>
    <property type="evidence" value="ECO:0007669"/>
    <property type="project" value="UniProtKB-SubCell"/>
</dbReference>
<feature type="transmembrane region" description="Helical" evidence="7">
    <location>
        <begin position="41"/>
        <end position="61"/>
    </location>
</feature>
<evidence type="ECO:0000256" key="3">
    <source>
        <dbReference type="ARBA" id="ARBA00022475"/>
    </source>
</evidence>
<dbReference type="GO" id="GO:0022857">
    <property type="term" value="F:transmembrane transporter activity"/>
    <property type="evidence" value="ECO:0007669"/>
    <property type="project" value="InterPro"/>
</dbReference>
<keyword evidence="3" id="KW-1003">Cell membrane</keyword>
<keyword evidence="6 7" id="KW-0472">Membrane</keyword>
<dbReference type="PANTHER" id="PTHR23517:SF3">
    <property type="entry name" value="INTEGRAL MEMBRANE TRANSPORT PROTEIN"/>
    <property type="match status" value="1"/>
</dbReference>
<dbReference type="Pfam" id="PF07690">
    <property type="entry name" value="MFS_1"/>
    <property type="match status" value="1"/>
</dbReference>
<evidence type="ECO:0000313" key="9">
    <source>
        <dbReference type="EMBL" id="SVB27269.1"/>
    </source>
</evidence>
<protein>
    <recommendedName>
        <fullName evidence="8">Major facilitator superfamily (MFS) profile domain-containing protein</fullName>
    </recommendedName>
</protein>
<dbReference type="AlphaFoldDB" id="A0A382CN36"/>
<dbReference type="InterPro" id="IPR050171">
    <property type="entry name" value="MFS_Transporters"/>
</dbReference>
<dbReference type="Gene3D" id="1.20.1250.20">
    <property type="entry name" value="MFS general substrate transporter like domains"/>
    <property type="match status" value="2"/>
</dbReference>
<feature type="non-terminal residue" evidence="9">
    <location>
        <position position="320"/>
    </location>
</feature>
<evidence type="ECO:0000259" key="8">
    <source>
        <dbReference type="PROSITE" id="PS50850"/>
    </source>
</evidence>
<reference evidence="9" key="1">
    <citation type="submission" date="2018-05" db="EMBL/GenBank/DDBJ databases">
        <authorList>
            <person name="Lanie J.A."/>
            <person name="Ng W.-L."/>
            <person name="Kazmierczak K.M."/>
            <person name="Andrzejewski T.M."/>
            <person name="Davidsen T.M."/>
            <person name="Wayne K.J."/>
            <person name="Tettelin H."/>
            <person name="Glass J.I."/>
            <person name="Rusch D."/>
            <person name="Podicherti R."/>
            <person name="Tsui H.-C.T."/>
            <person name="Winkler M.E."/>
        </authorList>
    </citation>
    <scope>NUCLEOTIDE SEQUENCE</scope>
</reference>
<accession>A0A382CN36</accession>
<evidence type="ECO:0000256" key="7">
    <source>
        <dbReference type="SAM" id="Phobius"/>
    </source>
</evidence>
<proteinExistence type="predicted"/>
<dbReference type="EMBL" id="UINC01035213">
    <property type="protein sequence ID" value="SVB27269.1"/>
    <property type="molecule type" value="Genomic_DNA"/>
</dbReference>
<name>A0A382CN36_9ZZZZ</name>
<dbReference type="PANTHER" id="PTHR23517">
    <property type="entry name" value="RESISTANCE PROTEIN MDTM, PUTATIVE-RELATED-RELATED"/>
    <property type="match status" value="1"/>
</dbReference>
<feature type="transmembrane region" description="Helical" evidence="7">
    <location>
        <begin position="12"/>
        <end position="35"/>
    </location>
</feature>
<feature type="transmembrane region" description="Helical" evidence="7">
    <location>
        <begin position="162"/>
        <end position="180"/>
    </location>
</feature>
<organism evidence="9">
    <name type="scientific">marine metagenome</name>
    <dbReference type="NCBI Taxonomy" id="408172"/>
    <lineage>
        <taxon>unclassified sequences</taxon>
        <taxon>metagenomes</taxon>
        <taxon>ecological metagenomes</taxon>
    </lineage>
</organism>
<keyword evidence="5 7" id="KW-1133">Transmembrane helix</keyword>
<evidence type="ECO:0000256" key="5">
    <source>
        <dbReference type="ARBA" id="ARBA00022989"/>
    </source>
</evidence>
<feature type="transmembrane region" description="Helical" evidence="7">
    <location>
        <begin position="245"/>
        <end position="268"/>
    </location>
</feature>
<keyword evidence="4 7" id="KW-0812">Transmembrane</keyword>
<dbReference type="SUPFAM" id="SSF103473">
    <property type="entry name" value="MFS general substrate transporter"/>
    <property type="match status" value="1"/>
</dbReference>
<comment type="subcellular location">
    <subcellularLocation>
        <location evidence="1">Cell membrane</location>
        <topology evidence="1">Multi-pass membrane protein</topology>
    </subcellularLocation>
</comment>
<evidence type="ECO:0000256" key="6">
    <source>
        <dbReference type="ARBA" id="ARBA00023136"/>
    </source>
</evidence>
<feature type="transmembrane region" description="Helical" evidence="7">
    <location>
        <begin position="280"/>
        <end position="309"/>
    </location>
</feature>
<feature type="domain" description="Major facilitator superfamily (MFS) profile" evidence="8">
    <location>
        <begin position="1"/>
        <end position="320"/>
    </location>
</feature>
<feature type="transmembrane region" description="Helical" evidence="7">
    <location>
        <begin position="211"/>
        <end position="239"/>
    </location>
</feature>
<evidence type="ECO:0000256" key="2">
    <source>
        <dbReference type="ARBA" id="ARBA00022448"/>
    </source>
</evidence>
<dbReference type="InterPro" id="IPR011701">
    <property type="entry name" value="MFS"/>
</dbReference>
<feature type="transmembrane region" description="Helical" evidence="7">
    <location>
        <begin position="136"/>
        <end position="156"/>
    </location>
</feature>